<gene>
    <name evidence="3" type="ORF">Hsar01_02041</name>
</gene>
<dbReference type="SUPFAM" id="SSF53300">
    <property type="entry name" value="vWA-like"/>
    <property type="match status" value="1"/>
</dbReference>
<comment type="caution">
    <text evidence="3">The sequence shown here is derived from an EMBL/GenBank/DDBJ whole genome shotgun (WGS) entry which is preliminary data.</text>
</comment>
<dbReference type="EMBL" id="BAABRI010000010">
    <property type="protein sequence ID" value="GAA5482817.1"/>
    <property type="molecule type" value="Genomic_DNA"/>
</dbReference>
<dbReference type="PROSITE" id="PS51208">
    <property type="entry name" value="AUTOTRANSPORTER"/>
    <property type="match status" value="1"/>
</dbReference>
<dbReference type="Gene3D" id="2.40.128.130">
    <property type="entry name" value="Autotransporter beta-domain"/>
    <property type="match status" value="1"/>
</dbReference>
<feature type="domain" description="VWFA" evidence="1">
    <location>
        <begin position="5"/>
        <end position="191"/>
    </location>
</feature>
<dbReference type="InterPro" id="IPR002035">
    <property type="entry name" value="VWF_A"/>
</dbReference>
<dbReference type="RefSeq" id="WP_353566946.1">
    <property type="nucleotide sequence ID" value="NZ_BAABRI010000010.1"/>
</dbReference>
<accession>A0ABP9UN20</accession>
<evidence type="ECO:0000313" key="4">
    <source>
        <dbReference type="Proteomes" id="UP001476282"/>
    </source>
</evidence>
<feature type="domain" description="Autotransporter" evidence="2">
    <location>
        <begin position="265"/>
        <end position="542"/>
    </location>
</feature>
<evidence type="ECO:0000259" key="1">
    <source>
        <dbReference type="PROSITE" id="PS50234"/>
    </source>
</evidence>
<proteinExistence type="predicted"/>
<dbReference type="InterPro" id="IPR005546">
    <property type="entry name" value="Autotransporte_beta"/>
</dbReference>
<dbReference type="Pfam" id="PF06707">
    <property type="entry name" value="DUF1194"/>
    <property type="match status" value="1"/>
</dbReference>
<evidence type="ECO:0000259" key="2">
    <source>
        <dbReference type="PROSITE" id="PS51208"/>
    </source>
</evidence>
<dbReference type="SUPFAM" id="SSF103515">
    <property type="entry name" value="Autotransporter"/>
    <property type="match status" value="1"/>
</dbReference>
<dbReference type="Gene3D" id="3.40.50.410">
    <property type="entry name" value="von Willebrand factor, type A domain"/>
    <property type="match status" value="1"/>
</dbReference>
<sequence>MVDLELALVTDTSGSIDTTEFDLQLDGYAQAFRNSQLHSAISGGLAVSLIYFDSSAGVGIPWTVLTGAADALAFADLLDNFIRPSSGGTNPAAGINLATSEIFGNNIESSRQVIDVSGDGDGDPTADAAARDAALAAGVDVINGLPILDGSTTLEQYYIDNIQGGSGAFTIPADSFADFDAAILSKLGREIGFEVTDAGRLVTSTLRTASVAVARTVTRDVGGRLFRLRTGVMTEPETYSEPAPPYSSKGGMAKGGMAKEPIVMTRTCPWEVYGQVYYSSEDDDAQYRTIRGTAAAIRQLLQDEVSTDTFGGMVGVEYDFNTNWSAGFAVSGANSDIKMRNLGSADVDTVALIPYVSYRRPIGASMGFYADALYAYGMTSYDTIRFPGGARGDTDGDFHNLEFNTGLNMIHGSFVHGPYGQLRWLDGDIDGYSEVGAGALTFQDASYKSLASQLGYQVSYPVKLSAGTLAPQVRVAWEHEFEDDQGSVGGIPLAGTDEDLLVAGVGVGWYQSCGLNVGLDYEARIGGDSESHYVGAKIGYEF</sequence>
<dbReference type="Proteomes" id="UP001476282">
    <property type="component" value="Unassembled WGS sequence"/>
</dbReference>
<dbReference type="Pfam" id="PF03797">
    <property type="entry name" value="Autotransporter"/>
    <property type="match status" value="1"/>
</dbReference>
<name>A0ABP9UN20_9BACT</name>
<dbReference type="SMART" id="SM00869">
    <property type="entry name" value="Autotransporter"/>
    <property type="match status" value="1"/>
</dbReference>
<dbReference type="InterPro" id="IPR010607">
    <property type="entry name" value="DUF1194"/>
</dbReference>
<protein>
    <submittedName>
        <fullName evidence="3">Uncharacterized protein</fullName>
    </submittedName>
</protein>
<reference evidence="3 4" key="1">
    <citation type="submission" date="2024-02" db="EMBL/GenBank/DDBJ databases">
        <title>Haloferula sargassicola NBRC 104335.</title>
        <authorList>
            <person name="Ichikawa N."/>
            <person name="Katano-Makiyama Y."/>
            <person name="Hidaka K."/>
        </authorList>
    </citation>
    <scope>NUCLEOTIDE SEQUENCE [LARGE SCALE GENOMIC DNA]</scope>
    <source>
        <strain evidence="3 4">NBRC 104335</strain>
    </source>
</reference>
<keyword evidence="4" id="KW-1185">Reference proteome</keyword>
<dbReference type="PROSITE" id="PS50234">
    <property type="entry name" value="VWFA"/>
    <property type="match status" value="1"/>
</dbReference>
<evidence type="ECO:0000313" key="3">
    <source>
        <dbReference type="EMBL" id="GAA5482817.1"/>
    </source>
</evidence>
<organism evidence="3 4">
    <name type="scientific">Haloferula sargassicola</name>
    <dbReference type="NCBI Taxonomy" id="490096"/>
    <lineage>
        <taxon>Bacteria</taxon>
        <taxon>Pseudomonadati</taxon>
        <taxon>Verrucomicrobiota</taxon>
        <taxon>Verrucomicrobiia</taxon>
        <taxon>Verrucomicrobiales</taxon>
        <taxon>Verrucomicrobiaceae</taxon>
        <taxon>Haloferula</taxon>
    </lineage>
</organism>
<dbReference type="InterPro" id="IPR036709">
    <property type="entry name" value="Autotransporte_beta_dom_sf"/>
</dbReference>
<dbReference type="InterPro" id="IPR036465">
    <property type="entry name" value="vWFA_dom_sf"/>
</dbReference>